<evidence type="ECO:0000313" key="11">
    <source>
        <dbReference type="EMBL" id="CAI9116664.1"/>
    </source>
</evidence>
<evidence type="ECO:0000256" key="6">
    <source>
        <dbReference type="ARBA" id="ARBA00022989"/>
    </source>
</evidence>
<dbReference type="GO" id="GO:0030148">
    <property type="term" value="P:sphingolipid biosynthetic process"/>
    <property type="evidence" value="ECO:0007669"/>
    <property type="project" value="TreeGrafter"/>
</dbReference>
<dbReference type="PANTHER" id="PTHR11157">
    <property type="entry name" value="FATTY ACID ACYL TRANSFERASE-RELATED"/>
    <property type="match status" value="1"/>
</dbReference>
<keyword evidence="9" id="KW-0275">Fatty acid biosynthesis</keyword>
<dbReference type="AlphaFoldDB" id="A0AAV1EAD1"/>
<evidence type="ECO:0000256" key="2">
    <source>
        <dbReference type="ARBA" id="ARBA00022516"/>
    </source>
</evidence>
<feature type="transmembrane region" description="Helical" evidence="10">
    <location>
        <begin position="34"/>
        <end position="59"/>
    </location>
</feature>
<gene>
    <name evidence="11" type="ORF">OLC1_LOCUS22901</name>
</gene>
<dbReference type="GO" id="GO:0009922">
    <property type="term" value="F:fatty acid elongase activity"/>
    <property type="evidence" value="ECO:0007669"/>
    <property type="project" value="InterPro"/>
</dbReference>
<feature type="transmembrane region" description="Helical" evidence="10">
    <location>
        <begin position="212"/>
        <end position="233"/>
    </location>
</feature>
<dbReference type="GO" id="GO:0034625">
    <property type="term" value="P:fatty acid elongation, monounsaturated fatty acid"/>
    <property type="evidence" value="ECO:0007669"/>
    <property type="project" value="TreeGrafter"/>
</dbReference>
<sequence>MVPELIRCINYYLSEHPTIVGFRWSPTQSWGSTWSFLIFSISTYILTSIVLHFFLYIIGRKKPVPLGIVPAVYSLFMSLLFTTIFAGLLTSSAAEIQETKWFWRRFKTPIEWLLCFPLGTRPSGRVFFWSYIFYLSRFLQMFNTFFTILRNRTLSYVQLFNHSTLICMAFLWLEFSQSYQVLEILLTTLVFAVIYGYRFWTEIGMPRANFPFVVLNFQILLLACNLVGHIGVLPLHFLKGGCNGMGAWAFNSLVNGVVLFPLLRYYVKITRLSSQRYVVSLKPEPKW</sequence>
<keyword evidence="6 10" id="KW-1133">Transmembrane helix</keyword>
<feature type="transmembrane region" description="Helical" evidence="10">
    <location>
        <begin position="156"/>
        <end position="173"/>
    </location>
</feature>
<evidence type="ECO:0000256" key="4">
    <source>
        <dbReference type="ARBA" id="ARBA00022692"/>
    </source>
</evidence>
<feature type="transmembrane region" description="Helical" evidence="10">
    <location>
        <begin position="179"/>
        <end position="200"/>
    </location>
</feature>
<keyword evidence="5" id="KW-0276">Fatty acid metabolism</keyword>
<feature type="transmembrane region" description="Helical" evidence="10">
    <location>
        <begin position="71"/>
        <end position="94"/>
    </location>
</feature>
<evidence type="ECO:0000256" key="3">
    <source>
        <dbReference type="ARBA" id="ARBA00022679"/>
    </source>
</evidence>
<feature type="transmembrane region" description="Helical" evidence="10">
    <location>
        <begin position="245"/>
        <end position="267"/>
    </location>
</feature>
<keyword evidence="8 10" id="KW-0472">Membrane</keyword>
<evidence type="ECO:0000313" key="12">
    <source>
        <dbReference type="Proteomes" id="UP001161247"/>
    </source>
</evidence>
<evidence type="ECO:0000256" key="8">
    <source>
        <dbReference type="ARBA" id="ARBA00023136"/>
    </source>
</evidence>
<keyword evidence="3" id="KW-0808">Transferase</keyword>
<keyword evidence="12" id="KW-1185">Reference proteome</keyword>
<protein>
    <submittedName>
        <fullName evidence="11">OLC1v1017869C1</fullName>
    </submittedName>
</protein>
<dbReference type="GO" id="GO:0034626">
    <property type="term" value="P:fatty acid elongation, polyunsaturated fatty acid"/>
    <property type="evidence" value="ECO:0007669"/>
    <property type="project" value="TreeGrafter"/>
</dbReference>
<name>A0AAV1EAD1_OLDCO</name>
<evidence type="ECO:0000256" key="5">
    <source>
        <dbReference type="ARBA" id="ARBA00022832"/>
    </source>
</evidence>
<proteinExistence type="predicted"/>
<dbReference type="InterPro" id="IPR002076">
    <property type="entry name" value="ELO_fam"/>
</dbReference>
<dbReference type="GO" id="GO:0042761">
    <property type="term" value="P:very long-chain fatty acid biosynthetic process"/>
    <property type="evidence" value="ECO:0007669"/>
    <property type="project" value="TreeGrafter"/>
</dbReference>
<keyword evidence="4 10" id="KW-0812">Transmembrane</keyword>
<feature type="transmembrane region" description="Helical" evidence="10">
    <location>
        <begin position="126"/>
        <end position="149"/>
    </location>
</feature>
<evidence type="ECO:0000256" key="1">
    <source>
        <dbReference type="ARBA" id="ARBA00004141"/>
    </source>
</evidence>
<dbReference type="Proteomes" id="UP001161247">
    <property type="component" value="Chromosome 8"/>
</dbReference>
<organism evidence="11 12">
    <name type="scientific">Oldenlandia corymbosa var. corymbosa</name>
    <dbReference type="NCBI Taxonomy" id="529605"/>
    <lineage>
        <taxon>Eukaryota</taxon>
        <taxon>Viridiplantae</taxon>
        <taxon>Streptophyta</taxon>
        <taxon>Embryophyta</taxon>
        <taxon>Tracheophyta</taxon>
        <taxon>Spermatophyta</taxon>
        <taxon>Magnoliopsida</taxon>
        <taxon>eudicotyledons</taxon>
        <taxon>Gunneridae</taxon>
        <taxon>Pentapetalae</taxon>
        <taxon>asterids</taxon>
        <taxon>lamiids</taxon>
        <taxon>Gentianales</taxon>
        <taxon>Rubiaceae</taxon>
        <taxon>Rubioideae</taxon>
        <taxon>Spermacoceae</taxon>
        <taxon>Hedyotis-Oldenlandia complex</taxon>
        <taxon>Oldenlandia</taxon>
    </lineage>
</organism>
<keyword evidence="7" id="KW-0443">Lipid metabolism</keyword>
<evidence type="ECO:0000256" key="9">
    <source>
        <dbReference type="ARBA" id="ARBA00023160"/>
    </source>
</evidence>
<dbReference type="PANTHER" id="PTHR11157:SF158">
    <property type="entry name" value="ELONGATION OF FATTY ACIDS PROTEIN 3-LIKE"/>
    <property type="match status" value="1"/>
</dbReference>
<evidence type="ECO:0000256" key="7">
    <source>
        <dbReference type="ARBA" id="ARBA00023098"/>
    </source>
</evidence>
<dbReference type="Pfam" id="PF01151">
    <property type="entry name" value="ELO"/>
    <property type="match status" value="1"/>
</dbReference>
<dbReference type="GO" id="GO:0005789">
    <property type="term" value="C:endoplasmic reticulum membrane"/>
    <property type="evidence" value="ECO:0007669"/>
    <property type="project" value="TreeGrafter"/>
</dbReference>
<keyword evidence="2" id="KW-0444">Lipid biosynthesis</keyword>
<evidence type="ECO:0000256" key="10">
    <source>
        <dbReference type="SAM" id="Phobius"/>
    </source>
</evidence>
<accession>A0AAV1EAD1</accession>
<dbReference type="GO" id="GO:0019367">
    <property type="term" value="P:fatty acid elongation, saturated fatty acid"/>
    <property type="evidence" value="ECO:0007669"/>
    <property type="project" value="TreeGrafter"/>
</dbReference>
<dbReference type="EMBL" id="OX459125">
    <property type="protein sequence ID" value="CAI9116664.1"/>
    <property type="molecule type" value="Genomic_DNA"/>
</dbReference>
<comment type="subcellular location">
    <subcellularLocation>
        <location evidence="1">Membrane</location>
        <topology evidence="1">Multi-pass membrane protein</topology>
    </subcellularLocation>
</comment>
<reference evidence="11" key="1">
    <citation type="submission" date="2023-03" db="EMBL/GenBank/DDBJ databases">
        <authorList>
            <person name="Julca I."/>
        </authorList>
    </citation>
    <scope>NUCLEOTIDE SEQUENCE</scope>
</reference>